<dbReference type="InterPro" id="IPR056794">
    <property type="entry name" value="PATL1-6_C_GOLD"/>
</dbReference>
<evidence type="ECO:0000256" key="1">
    <source>
        <dbReference type="ARBA" id="ARBA00007178"/>
    </source>
</evidence>
<evidence type="ECO:0000256" key="2">
    <source>
        <dbReference type="ARBA" id="ARBA00022761"/>
    </source>
</evidence>
<evidence type="ECO:0000313" key="8">
    <source>
        <dbReference type="EMBL" id="GER24933.1"/>
    </source>
</evidence>
<dbReference type="Pfam" id="PF00190">
    <property type="entry name" value="Cupin_1"/>
    <property type="match status" value="2"/>
</dbReference>
<dbReference type="PANTHER" id="PTHR45932">
    <property type="entry name" value="PATELLIN-1"/>
    <property type="match status" value="1"/>
</dbReference>
<dbReference type="Gene3D" id="2.60.120.10">
    <property type="entry name" value="Jelly Rolls"/>
    <property type="match status" value="2"/>
</dbReference>
<accession>A0A5A7NWS1</accession>
<dbReference type="CDD" id="cd02242">
    <property type="entry name" value="cupin_11S_legumin_N"/>
    <property type="match status" value="1"/>
</dbReference>
<comment type="subunit">
    <text evidence="5">Hexamer; each subunit is composed of an acidic and a basic chain derived from a single precursor and linked by a disulfide bond.</text>
</comment>
<dbReference type="InterPro" id="IPR022379">
    <property type="entry name" value="11S_seedstore_CS"/>
</dbReference>
<dbReference type="PANTHER" id="PTHR45932:SF3">
    <property type="entry name" value="PATELLIN-4-LIKE"/>
    <property type="match status" value="1"/>
</dbReference>
<sequence>MQEQIYTGDAFSEPETEEDDEEDDKEHQGPDPAPMKRSKSKALLEFRFRVKEAIVAGNLFVKSPQRNLPRENASLWGVPLFPSAGHHATDVILMKFLKANRYKVHEAFMSLRKALKWRVEFWPDEKSGEDPMTRPELSSLWFTSGRDKEGRPLCYSIWGKESQNAILAWIGGGDMKYSQQCLMWRVLCVERGIRSLDFGPGEANSIVQIIDLENSMGPAKKEVKMIDKKMIGLLHNCYPGIVYKNLIINVPSWFMTLNAINLRLITQKSRNKFIFVKPSKVTETLLKYATPENILVRYGGLRRENDAEFSSDDKVLEVNIRGSWTEYIQIPAGVTVTWDVTVVGYDVLYKEEFIPDDDCSYRILLQEKKMGESIRNSFHVREPGKILMTIINSTYTKKKAFYRSRSSNSRARAKFATSMVRNIDACEPSHRIQAEGGFTEFWNHDEDQFRYSGVSIRRHVIKPRGLLLPLYHNAPVLVYAVKGKGLFGVMISGCPETFESSSSFERSEEERSRSRRFKDRHQKIEEFRQGEIAAIPAGAAHWAYNDGNEELVLVVFHDNGNNANQLDQNPRSFFLAGNLARGQLQEQYKQRGQGRQQPHQQLGNVFRGFDTETLAEVFKVIKPPSEYSRREREEEERYYGSRPVNGLEETICTARIREDLDEPSKADVCNPRAGRFTTANSLTLPILSYLRLSVARGVLYRNGIMAPLWYTNAHAVIYATRGESNTQIVDHTGRAVFNGRVREGQAVVVPQNFAVVKRASEEQGFEWVVFYTNDQAMYSTLSGRTSAIRGLPADVLANSYQISREEAQRLELQAGDADL</sequence>
<evidence type="ECO:0000256" key="5">
    <source>
        <dbReference type="RuleBase" id="RU003681"/>
    </source>
</evidence>
<dbReference type="PROSITE" id="PS50191">
    <property type="entry name" value="CRAL_TRIO"/>
    <property type="match status" value="1"/>
</dbReference>
<dbReference type="FunFam" id="2.60.120.10:FF:000073">
    <property type="entry name" value="Glycinin G1"/>
    <property type="match status" value="1"/>
</dbReference>
<dbReference type="CDD" id="cd02243">
    <property type="entry name" value="cupin_11S_legumin_C"/>
    <property type="match status" value="1"/>
</dbReference>
<organism evidence="8 9">
    <name type="scientific">Striga asiatica</name>
    <name type="common">Asiatic witchweed</name>
    <name type="synonym">Buchnera asiatica</name>
    <dbReference type="NCBI Taxonomy" id="4170"/>
    <lineage>
        <taxon>Eukaryota</taxon>
        <taxon>Viridiplantae</taxon>
        <taxon>Streptophyta</taxon>
        <taxon>Embryophyta</taxon>
        <taxon>Tracheophyta</taxon>
        <taxon>Spermatophyta</taxon>
        <taxon>Magnoliopsida</taxon>
        <taxon>eudicotyledons</taxon>
        <taxon>Gunneridae</taxon>
        <taxon>Pentapetalae</taxon>
        <taxon>asterids</taxon>
        <taxon>lamiids</taxon>
        <taxon>Lamiales</taxon>
        <taxon>Orobanchaceae</taxon>
        <taxon>Buchnereae</taxon>
        <taxon>Striga</taxon>
    </lineage>
</organism>
<name>A0A5A7NWS1_STRAF</name>
<dbReference type="Pfam" id="PF25099">
    <property type="entry name" value="GOLD_PATL1_C"/>
    <property type="match status" value="1"/>
</dbReference>
<dbReference type="OrthoDB" id="75724at2759"/>
<dbReference type="InterPro" id="IPR011051">
    <property type="entry name" value="RmlC_Cupin_sf"/>
</dbReference>
<dbReference type="InterPro" id="IPR036865">
    <property type="entry name" value="CRAL-TRIO_dom_sf"/>
</dbReference>
<feature type="region of interest" description="Disordered" evidence="6">
    <location>
        <begin position="498"/>
        <end position="520"/>
    </location>
</feature>
<dbReference type="CDD" id="cd00170">
    <property type="entry name" value="SEC14"/>
    <property type="match status" value="1"/>
</dbReference>
<evidence type="ECO:0000256" key="6">
    <source>
        <dbReference type="SAM" id="MobiDB-lite"/>
    </source>
</evidence>
<evidence type="ECO:0000259" key="7">
    <source>
        <dbReference type="PROSITE" id="PS50191"/>
    </source>
</evidence>
<keyword evidence="2 5" id="KW-0758">Storage protein</keyword>
<keyword evidence="3 5" id="KW-0708">Seed storage protein</keyword>
<evidence type="ECO:0000256" key="4">
    <source>
        <dbReference type="ARBA" id="ARBA00023157"/>
    </source>
</evidence>
<proteinExistence type="inferred from homology"/>
<feature type="region of interest" description="Disordered" evidence="6">
    <location>
        <begin position="1"/>
        <end position="38"/>
    </location>
</feature>
<dbReference type="InterPro" id="IPR001251">
    <property type="entry name" value="CRAL-TRIO_dom"/>
</dbReference>
<dbReference type="InterPro" id="IPR014710">
    <property type="entry name" value="RmlC-like_jellyroll"/>
</dbReference>
<dbReference type="SUPFAM" id="SSF51182">
    <property type="entry name" value="RmlC-like cupins"/>
    <property type="match status" value="1"/>
</dbReference>
<dbReference type="Gene3D" id="3.40.525.10">
    <property type="entry name" value="CRAL-TRIO lipid binding domain"/>
    <property type="match status" value="1"/>
</dbReference>
<dbReference type="SUPFAM" id="SSF46938">
    <property type="entry name" value="CRAL/TRIO N-terminal domain"/>
    <property type="match status" value="1"/>
</dbReference>
<comment type="caution">
    <text evidence="8">The sequence shown here is derived from an EMBL/GenBank/DDBJ whole genome shotgun (WGS) entry which is preliminary data.</text>
</comment>
<reference evidence="9" key="1">
    <citation type="journal article" date="2019" name="Curr. Biol.">
        <title>Genome Sequence of Striga asiatica Provides Insight into the Evolution of Plant Parasitism.</title>
        <authorList>
            <person name="Yoshida S."/>
            <person name="Kim S."/>
            <person name="Wafula E.K."/>
            <person name="Tanskanen J."/>
            <person name="Kim Y.M."/>
            <person name="Honaas L."/>
            <person name="Yang Z."/>
            <person name="Spallek T."/>
            <person name="Conn C.E."/>
            <person name="Ichihashi Y."/>
            <person name="Cheong K."/>
            <person name="Cui S."/>
            <person name="Der J.P."/>
            <person name="Gundlach H."/>
            <person name="Jiao Y."/>
            <person name="Hori C."/>
            <person name="Ishida J.K."/>
            <person name="Kasahara H."/>
            <person name="Kiba T."/>
            <person name="Kim M.S."/>
            <person name="Koo N."/>
            <person name="Laohavisit A."/>
            <person name="Lee Y.H."/>
            <person name="Lumba S."/>
            <person name="McCourt P."/>
            <person name="Mortimer J.C."/>
            <person name="Mutuku J.M."/>
            <person name="Nomura T."/>
            <person name="Sasaki-Sekimoto Y."/>
            <person name="Seto Y."/>
            <person name="Wang Y."/>
            <person name="Wakatake T."/>
            <person name="Sakakibara H."/>
            <person name="Demura T."/>
            <person name="Yamaguchi S."/>
            <person name="Yoneyama K."/>
            <person name="Manabe R.I."/>
            <person name="Nelson D.C."/>
            <person name="Schulman A.H."/>
            <person name="Timko M.P."/>
            <person name="dePamphilis C.W."/>
            <person name="Choi D."/>
            <person name="Shirasu K."/>
        </authorList>
    </citation>
    <scope>NUCLEOTIDE SEQUENCE [LARGE SCALE GENOMIC DNA]</scope>
    <source>
        <strain evidence="9">cv. UVA1</strain>
    </source>
</reference>
<dbReference type="InterPro" id="IPR006045">
    <property type="entry name" value="Cupin_1"/>
</dbReference>
<dbReference type="SMART" id="SM00835">
    <property type="entry name" value="Cupin_1"/>
    <property type="match status" value="2"/>
</dbReference>
<comment type="function">
    <text evidence="5">Seed storage protein.</text>
</comment>
<feature type="compositionally biased region" description="Acidic residues" evidence="6">
    <location>
        <begin position="12"/>
        <end position="24"/>
    </location>
</feature>
<dbReference type="InterPro" id="IPR044834">
    <property type="entry name" value="PATL"/>
</dbReference>
<dbReference type="InterPro" id="IPR006044">
    <property type="entry name" value="11S_seedstore_pln"/>
</dbReference>
<keyword evidence="4 5" id="KW-1015">Disulfide bond</keyword>
<dbReference type="SUPFAM" id="SSF52087">
    <property type="entry name" value="CRAL/TRIO domain"/>
    <property type="match status" value="1"/>
</dbReference>
<dbReference type="PROSITE" id="PS00305">
    <property type="entry name" value="11S_SEED_STORAGE"/>
    <property type="match status" value="1"/>
</dbReference>
<gene>
    <name evidence="8" type="ORF">STAS_00481</name>
</gene>
<dbReference type="AlphaFoldDB" id="A0A5A7NWS1"/>
<feature type="domain" description="CRAL-TRIO" evidence="7">
    <location>
        <begin position="129"/>
        <end position="306"/>
    </location>
</feature>
<dbReference type="GO" id="GO:0008289">
    <property type="term" value="F:lipid binding"/>
    <property type="evidence" value="ECO:0007669"/>
    <property type="project" value="InterPro"/>
</dbReference>
<dbReference type="PRINTS" id="PR00439">
    <property type="entry name" value="11SGLOBULIN"/>
</dbReference>
<evidence type="ECO:0000313" key="9">
    <source>
        <dbReference type="Proteomes" id="UP000325081"/>
    </source>
</evidence>
<dbReference type="Pfam" id="PF00650">
    <property type="entry name" value="CRAL_TRIO"/>
    <property type="match status" value="1"/>
</dbReference>
<dbReference type="SMART" id="SM00516">
    <property type="entry name" value="SEC14"/>
    <property type="match status" value="1"/>
</dbReference>
<dbReference type="GO" id="GO:0045735">
    <property type="term" value="F:nutrient reservoir activity"/>
    <property type="evidence" value="ECO:0007669"/>
    <property type="project" value="UniProtKB-KW"/>
</dbReference>
<protein>
    <submittedName>
        <fullName evidence="8">11S seed storage globulin</fullName>
    </submittedName>
</protein>
<dbReference type="InterPro" id="IPR036273">
    <property type="entry name" value="CRAL/TRIO_N_dom_sf"/>
</dbReference>
<comment type="similarity">
    <text evidence="1 5">Belongs to the 11S seed storage protein (globulins) family.</text>
</comment>
<evidence type="ECO:0000256" key="3">
    <source>
        <dbReference type="ARBA" id="ARBA00023129"/>
    </source>
</evidence>
<keyword evidence="9" id="KW-1185">Reference proteome</keyword>
<dbReference type="Proteomes" id="UP000325081">
    <property type="component" value="Unassembled WGS sequence"/>
</dbReference>
<dbReference type="EMBL" id="BKCP01000001">
    <property type="protein sequence ID" value="GER24933.1"/>
    <property type="molecule type" value="Genomic_DNA"/>
</dbReference>